<evidence type="ECO:0000313" key="3">
    <source>
        <dbReference type="Proteomes" id="UP000024404"/>
    </source>
</evidence>
<feature type="region of interest" description="Disordered" evidence="1">
    <location>
        <begin position="1"/>
        <end position="31"/>
    </location>
</feature>
<sequence length="69" mass="8191">MIRYVRQTPSPLSPQSEIARKSTLPRRLSSTRKTTRIHLSRQLFALDKRLLDFIIQQQHHVLLIIKQTE</sequence>
<name>A0A8R1TYJ7_ONCVO</name>
<dbReference type="EMBL" id="CMVM020000190">
    <property type="status" value="NOT_ANNOTATED_CDS"/>
    <property type="molecule type" value="Genomic_DNA"/>
</dbReference>
<organism evidence="2 3">
    <name type="scientific">Onchocerca volvulus</name>
    <dbReference type="NCBI Taxonomy" id="6282"/>
    <lineage>
        <taxon>Eukaryota</taxon>
        <taxon>Metazoa</taxon>
        <taxon>Ecdysozoa</taxon>
        <taxon>Nematoda</taxon>
        <taxon>Chromadorea</taxon>
        <taxon>Rhabditida</taxon>
        <taxon>Spirurina</taxon>
        <taxon>Spiruromorpha</taxon>
        <taxon>Filarioidea</taxon>
        <taxon>Onchocercidae</taxon>
        <taxon>Onchocerca</taxon>
    </lineage>
</organism>
<evidence type="ECO:0000256" key="1">
    <source>
        <dbReference type="SAM" id="MobiDB-lite"/>
    </source>
</evidence>
<dbReference type="AlphaFoldDB" id="A0A8R1TYJ7"/>
<reference evidence="2" key="2">
    <citation type="submission" date="2022-06" db="UniProtKB">
        <authorList>
            <consortium name="EnsemblMetazoa"/>
        </authorList>
    </citation>
    <scope>IDENTIFICATION</scope>
</reference>
<evidence type="ECO:0000313" key="2">
    <source>
        <dbReference type="EnsemblMetazoa" id="OVOC7195.1"/>
    </source>
</evidence>
<feature type="compositionally biased region" description="Polar residues" evidence="1">
    <location>
        <begin position="7"/>
        <end position="16"/>
    </location>
</feature>
<keyword evidence="3" id="KW-1185">Reference proteome</keyword>
<proteinExistence type="predicted"/>
<dbReference type="Proteomes" id="UP000024404">
    <property type="component" value="Unassembled WGS sequence"/>
</dbReference>
<dbReference type="EnsemblMetazoa" id="OVOC7195.1">
    <property type="protein sequence ID" value="OVOC7195.1"/>
    <property type="gene ID" value="WBGene00244004"/>
</dbReference>
<reference evidence="3" key="1">
    <citation type="submission" date="2013-10" db="EMBL/GenBank/DDBJ databases">
        <title>Genome sequencing of Onchocerca volvulus.</title>
        <authorList>
            <person name="Cotton J."/>
            <person name="Tsai J."/>
            <person name="Stanley E."/>
            <person name="Tracey A."/>
            <person name="Holroyd N."/>
            <person name="Lustigman S."/>
            <person name="Berriman M."/>
        </authorList>
    </citation>
    <scope>NUCLEOTIDE SEQUENCE</scope>
</reference>
<protein>
    <submittedName>
        <fullName evidence="2">Uncharacterized protein</fullName>
    </submittedName>
</protein>
<accession>A0A8R1TYJ7</accession>